<dbReference type="RefSeq" id="WP_035599060.1">
    <property type="nucleotide sequence ID" value="NZ_ARYM01000013.1"/>
</dbReference>
<dbReference type="EMBL" id="ARYM01000013">
    <property type="protein sequence ID" value="KCZ98057.1"/>
    <property type="molecule type" value="Genomic_DNA"/>
</dbReference>
<keyword evidence="2" id="KW-1185">Reference proteome</keyword>
<dbReference type="PATRIC" id="fig|1280954.3.peg.2449"/>
<evidence type="ECO:0000313" key="2">
    <source>
        <dbReference type="Proteomes" id="UP000027100"/>
    </source>
</evidence>
<dbReference type="PROSITE" id="PS51257">
    <property type="entry name" value="PROKAR_LIPOPROTEIN"/>
    <property type="match status" value="1"/>
</dbReference>
<comment type="caution">
    <text evidence="1">The sequence shown here is derived from an EMBL/GenBank/DDBJ whole genome shotgun (WGS) entry which is preliminary data.</text>
</comment>
<dbReference type="STRING" id="1280954.HPO_12103"/>
<gene>
    <name evidence="1" type="ORF">HPO_12103</name>
</gene>
<dbReference type="AlphaFoldDB" id="A0A062V7G8"/>
<protein>
    <submittedName>
        <fullName evidence="1">Putative lipoprotein</fullName>
    </submittedName>
</protein>
<sequence>MNFRILAGAGTGLLASACSGGPQAGLDAAVIACGDTLAQNAAYVRQHVEAREEKLKVIRFASEEAMDAYNEVTDTFTVLGIDLVAMRNVIETERGLPDDTATYTFDHTTDEEATARIEAAKACAGPLLE</sequence>
<name>A0A062V7G8_9PROT</name>
<dbReference type="Proteomes" id="UP000027100">
    <property type="component" value="Unassembled WGS sequence"/>
</dbReference>
<reference evidence="1 2" key="1">
    <citation type="journal article" date="2014" name="Antonie Van Leeuwenhoek">
        <title>Hyphomonas beringensis sp. nov. and Hyphomonas chukchiensis sp. nov., isolated from surface seawater of the Bering Sea and Chukchi Sea.</title>
        <authorList>
            <person name="Li C."/>
            <person name="Lai Q."/>
            <person name="Li G."/>
            <person name="Dong C."/>
            <person name="Wang J."/>
            <person name="Liao Y."/>
            <person name="Shao Z."/>
        </authorList>
    </citation>
    <scope>NUCLEOTIDE SEQUENCE [LARGE SCALE GENOMIC DNA]</scope>
    <source>
        <strain evidence="1 2">PS728</strain>
    </source>
</reference>
<accession>A0A062V7G8</accession>
<keyword evidence="1" id="KW-0449">Lipoprotein</keyword>
<organism evidence="1 2">
    <name type="scientific">Hyphomonas polymorpha PS728</name>
    <dbReference type="NCBI Taxonomy" id="1280954"/>
    <lineage>
        <taxon>Bacteria</taxon>
        <taxon>Pseudomonadati</taxon>
        <taxon>Pseudomonadota</taxon>
        <taxon>Alphaproteobacteria</taxon>
        <taxon>Hyphomonadales</taxon>
        <taxon>Hyphomonadaceae</taxon>
        <taxon>Hyphomonas</taxon>
    </lineage>
</organism>
<dbReference type="OrthoDB" id="9982061at2"/>
<evidence type="ECO:0000313" key="1">
    <source>
        <dbReference type="EMBL" id="KCZ98057.1"/>
    </source>
</evidence>
<proteinExistence type="predicted"/>